<dbReference type="STRING" id="127582.A0A2Y9QSI6"/>
<dbReference type="SUPFAM" id="SSF101391">
    <property type="entry name" value="Hsp90 co-chaperone CDC37"/>
    <property type="match status" value="1"/>
</dbReference>
<organism evidence="11 12">
    <name type="scientific">Trichechus manatus latirostris</name>
    <name type="common">Florida manatee</name>
    <dbReference type="NCBI Taxonomy" id="127582"/>
    <lineage>
        <taxon>Eukaryota</taxon>
        <taxon>Metazoa</taxon>
        <taxon>Chordata</taxon>
        <taxon>Craniata</taxon>
        <taxon>Vertebrata</taxon>
        <taxon>Euteleostomi</taxon>
        <taxon>Mammalia</taxon>
        <taxon>Eutheria</taxon>
        <taxon>Afrotheria</taxon>
        <taxon>Sirenia</taxon>
        <taxon>Trichechidae</taxon>
        <taxon>Trichechus</taxon>
    </lineage>
</organism>
<comment type="subunit">
    <text evidence="6">Self-associates. Forms complexes with Hsp70 and Hsp90. Interacts with CDC37, FKBP4, PPID and STIP1.</text>
</comment>
<keyword evidence="11" id="KW-1185">Reference proteome</keyword>
<dbReference type="PANTHER" id="PTHR12800:SF2">
    <property type="entry name" value="HSP90 CO-CHAPERONE CDC37-LIKE 1"/>
    <property type="match status" value="1"/>
</dbReference>
<dbReference type="GO" id="GO:0050821">
    <property type="term" value="P:protein stabilization"/>
    <property type="evidence" value="ECO:0007669"/>
    <property type="project" value="TreeGrafter"/>
</dbReference>
<dbReference type="CTD" id="55664"/>
<dbReference type="SMART" id="SM01070">
    <property type="entry name" value="CDC37_M"/>
    <property type="match status" value="1"/>
</dbReference>
<evidence type="ECO:0000256" key="3">
    <source>
        <dbReference type="ARBA" id="ARBA00022490"/>
    </source>
</evidence>
<evidence type="ECO:0000259" key="10">
    <source>
        <dbReference type="SMART" id="SM01070"/>
    </source>
</evidence>
<evidence type="ECO:0000256" key="5">
    <source>
        <dbReference type="ARBA" id="ARBA00037145"/>
    </source>
</evidence>
<dbReference type="OrthoDB" id="440202at2759"/>
<dbReference type="FunFam" id="1.20.58.610:FF:000001">
    <property type="entry name" value="Hsp90 co-chaperone Cdc37-like 1"/>
    <property type="match status" value="1"/>
</dbReference>
<protein>
    <recommendedName>
        <fullName evidence="7">Hsp90 co-chaperone Cdc37-like 1</fullName>
    </recommendedName>
</protein>
<dbReference type="AlphaFoldDB" id="A0A2Y9QSI6"/>
<feature type="domain" description="Cdc37 Hsp90 binding" evidence="10">
    <location>
        <begin position="132"/>
        <end position="289"/>
    </location>
</feature>
<sequence>MEQPWPPPGLWSLPRSEGEAEEESDLDVSPGSPRCSQLPGGGAQIYSHGIELACQKQKEFVKNTLACKWNLAEAQQKLGSLALHNSESLDQEHAKAQTAVSELRQREEEWRQKEEALVQRERMCLWNTDAISKDVFNKSFINQDKRKETEDEDKSKSFMQKYEQKIRHFGMLSRWDDSQRFLSDHPYLVCEETAQYLILWCFHLEAEQKGALMEQIAHQAVVMQFIMEMAKNCNVDPRGCFRLFFQKAKAEEEGYFEAFKNELEAFKSRVRLCSQSQSFQPMTVQNHVLQSGVGSIGLLESLPQVSWKRKYLSYKCISSCNFPCFGPLFLLICNICMTVLNILAPEDNPEYPSMPCFGIVSPPSLGCLERHQLPPPFSIGEMSCTSTF</sequence>
<keyword evidence="8" id="KW-0175">Coiled coil</keyword>
<accession>A0A2Y9QSI6</accession>
<dbReference type="GO" id="GO:0051082">
    <property type="term" value="F:unfolded protein binding"/>
    <property type="evidence" value="ECO:0007669"/>
    <property type="project" value="TreeGrafter"/>
</dbReference>
<comment type="similarity">
    <text evidence="2">Belongs to the CDC37 family.</text>
</comment>
<dbReference type="InterPro" id="IPR038189">
    <property type="entry name" value="Cdc37_Hsp90-bd_sf"/>
</dbReference>
<dbReference type="InterPro" id="IPR004918">
    <property type="entry name" value="Cdc37"/>
</dbReference>
<dbReference type="GO" id="GO:0051087">
    <property type="term" value="F:protein-folding chaperone binding"/>
    <property type="evidence" value="ECO:0007669"/>
    <property type="project" value="TreeGrafter"/>
</dbReference>
<dbReference type="Pfam" id="PF08565">
    <property type="entry name" value="CDC37_M"/>
    <property type="match status" value="1"/>
</dbReference>
<dbReference type="GO" id="GO:0006457">
    <property type="term" value="P:protein folding"/>
    <property type="evidence" value="ECO:0007669"/>
    <property type="project" value="TreeGrafter"/>
</dbReference>
<evidence type="ECO:0000256" key="8">
    <source>
        <dbReference type="SAM" id="Coils"/>
    </source>
</evidence>
<dbReference type="Proteomes" id="UP000248480">
    <property type="component" value="Unplaced"/>
</dbReference>
<evidence type="ECO:0000313" key="12">
    <source>
        <dbReference type="RefSeq" id="XP_023584356.1"/>
    </source>
</evidence>
<evidence type="ECO:0000256" key="1">
    <source>
        <dbReference type="ARBA" id="ARBA00004496"/>
    </source>
</evidence>
<dbReference type="GeneID" id="101358915"/>
<keyword evidence="4" id="KW-0143">Chaperone</keyword>
<proteinExistence type="inferred from homology"/>
<name>A0A2Y9QSI6_TRIMA</name>
<feature type="coiled-coil region" evidence="8">
    <location>
        <begin position="86"/>
        <end position="120"/>
    </location>
</feature>
<evidence type="ECO:0000256" key="2">
    <source>
        <dbReference type="ARBA" id="ARBA00006222"/>
    </source>
</evidence>
<evidence type="ECO:0000256" key="7">
    <source>
        <dbReference type="ARBA" id="ARBA00040086"/>
    </source>
</evidence>
<dbReference type="PANTHER" id="PTHR12800">
    <property type="entry name" value="CDC37-RELATED"/>
    <property type="match status" value="1"/>
</dbReference>
<dbReference type="InParanoid" id="A0A2Y9QSI6"/>
<evidence type="ECO:0000256" key="4">
    <source>
        <dbReference type="ARBA" id="ARBA00023186"/>
    </source>
</evidence>
<keyword evidence="3" id="KW-0963">Cytoplasm</keyword>
<dbReference type="RefSeq" id="XP_023584356.1">
    <property type="nucleotide sequence ID" value="XM_023728588.1"/>
</dbReference>
<evidence type="ECO:0000313" key="11">
    <source>
        <dbReference type="Proteomes" id="UP000248480"/>
    </source>
</evidence>
<dbReference type="Gene3D" id="1.20.58.610">
    <property type="entry name" value="Cdc37, Hsp90 binding domain"/>
    <property type="match status" value="1"/>
</dbReference>
<dbReference type="InterPro" id="IPR013874">
    <property type="entry name" value="Cdc37_Hsp90-bd"/>
</dbReference>
<dbReference type="FunCoup" id="A0A2Y9QSI6">
    <property type="interactions" value="968"/>
</dbReference>
<evidence type="ECO:0000256" key="9">
    <source>
        <dbReference type="SAM" id="MobiDB-lite"/>
    </source>
</evidence>
<comment type="function">
    <text evidence="5">Co-chaperone that binds to numerous proteins and promotes their interaction with Hsp70 and Hsp90.</text>
</comment>
<reference evidence="12" key="1">
    <citation type="submission" date="2025-08" db="UniProtKB">
        <authorList>
            <consortium name="RefSeq"/>
        </authorList>
    </citation>
    <scope>IDENTIFICATION</scope>
</reference>
<feature type="region of interest" description="Disordered" evidence="9">
    <location>
        <begin position="1"/>
        <end position="40"/>
    </location>
</feature>
<comment type="subcellular location">
    <subcellularLocation>
        <location evidence="1">Cytoplasm</location>
    </subcellularLocation>
</comment>
<dbReference type="GO" id="GO:0005737">
    <property type="term" value="C:cytoplasm"/>
    <property type="evidence" value="ECO:0007669"/>
    <property type="project" value="UniProtKB-SubCell"/>
</dbReference>
<dbReference type="GO" id="GO:0031072">
    <property type="term" value="F:heat shock protein binding"/>
    <property type="evidence" value="ECO:0007669"/>
    <property type="project" value="TreeGrafter"/>
</dbReference>
<gene>
    <name evidence="12" type="primary">CDC37L1</name>
</gene>
<evidence type="ECO:0000256" key="6">
    <source>
        <dbReference type="ARBA" id="ARBA00038777"/>
    </source>
</evidence>